<comment type="similarity">
    <text evidence="6 9">Belongs to the archaeal rpoM/eukaryotic RPA12/RPB9/RPC11 RNA polymerase family.</text>
</comment>
<sequence length="112" mass="12805">MIFCTKCGSLMIFEKNRKVYKCPKCGYEVSNRNNGKVVVSRTIIHGEKERTTVIESSNINVPPSAVLVKGHTRCPKCGCEEVYAWQIQTRAADEPPTTFYKCVKCGYTWREY</sequence>
<dbReference type="SMART" id="SM00661">
    <property type="entry name" value="RPOL9"/>
    <property type="match status" value="1"/>
</dbReference>
<keyword evidence="3 7" id="KW-0862">Zinc</keyword>
<accession>A0A7C5UW04</accession>
<dbReference type="PANTHER" id="PTHR11239">
    <property type="entry name" value="DNA-DIRECTED RNA POLYMERASE"/>
    <property type="match status" value="1"/>
</dbReference>
<evidence type="ECO:0000313" key="11">
    <source>
        <dbReference type="EMBL" id="HHR95807.1"/>
    </source>
</evidence>
<dbReference type="GO" id="GO:0008270">
    <property type="term" value="F:zinc ion binding"/>
    <property type="evidence" value="ECO:0007669"/>
    <property type="project" value="UniProtKB-KW"/>
</dbReference>
<dbReference type="Gene3D" id="2.20.28.30">
    <property type="entry name" value="RNA polymerase ii, chain L"/>
    <property type="match status" value="1"/>
</dbReference>
<dbReference type="SMART" id="SM00440">
    <property type="entry name" value="ZnF_C2C2"/>
    <property type="match status" value="1"/>
</dbReference>
<dbReference type="InterPro" id="IPR019761">
    <property type="entry name" value="DNA-dir_RNA_pol-M_15_CS"/>
</dbReference>
<dbReference type="InterPro" id="IPR001529">
    <property type="entry name" value="Zn_ribbon_RPB9"/>
</dbReference>
<feature type="binding site" evidence="7">
    <location>
        <position position="25"/>
    </location>
    <ligand>
        <name>Zn(2+)</name>
        <dbReference type="ChEBI" id="CHEBI:29105"/>
        <label>1</label>
    </ligand>
</feature>
<keyword evidence="2 8" id="KW-0863">Zinc-finger</keyword>
<dbReference type="GO" id="GO:0003676">
    <property type="term" value="F:nucleic acid binding"/>
    <property type="evidence" value="ECO:0007669"/>
    <property type="project" value="InterPro"/>
</dbReference>
<dbReference type="PANTHER" id="PTHR11239:SF12">
    <property type="entry name" value="DNA-DIRECTED RNA POLYMERASE III SUBUNIT RPC10"/>
    <property type="match status" value="1"/>
</dbReference>
<feature type="binding site" evidence="7">
    <location>
        <position position="74"/>
    </location>
    <ligand>
        <name>Zn(2+)</name>
        <dbReference type="ChEBI" id="CHEBI:29105"/>
        <label>2</label>
    </ligand>
</feature>
<feature type="zinc finger region" description="C4-type" evidence="8">
    <location>
        <begin position="4"/>
        <end position="25"/>
    </location>
</feature>
<dbReference type="PROSITE" id="PS00466">
    <property type="entry name" value="ZF_TFIIS_1"/>
    <property type="match status" value="1"/>
</dbReference>
<dbReference type="Gene3D" id="2.20.25.10">
    <property type="match status" value="1"/>
</dbReference>
<evidence type="ECO:0000256" key="5">
    <source>
        <dbReference type="ARBA" id="ARBA00023163"/>
    </source>
</evidence>
<dbReference type="PROSITE" id="PS01030">
    <property type="entry name" value="RNA_POL_M_15KD"/>
    <property type="match status" value="1"/>
</dbReference>
<organism evidence="11">
    <name type="scientific">Ignisphaera aggregans</name>
    <dbReference type="NCBI Taxonomy" id="334771"/>
    <lineage>
        <taxon>Archaea</taxon>
        <taxon>Thermoproteota</taxon>
        <taxon>Thermoprotei</taxon>
        <taxon>Desulfurococcales</taxon>
        <taxon>Desulfurococcaceae</taxon>
        <taxon>Ignisphaera</taxon>
    </lineage>
</organism>
<evidence type="ECO:0000256" key="7">
    <source>
        <dbReference type="PIRSR" id="PIRSR005586-1"/>
    </source>
</evidence>
<evidence type="ECO:0000256" key="8">
    <source>
        <dbReference type="PIRSR" id="PIRSR005586-2"/>
    </source>
</evidence>
<evidence type="ECO:0000256" key="6">
    <source>
        <dbReference type="PIRNR" id="PIRNR005586"/>
    </source>
</evidence>
<evidence type="ECO:0000256" key="2">
    <source>
        <dbReference type="ARBA" id="ARBA00022771"/>
    </source>
</evidence>
<protein>
    <submittedName>
        <fullName evidence="11">Transcription factor S</fullName>
    </submittedName>
</protein>
<feature type="binding site" evidence="7">
    <location>
        <position position="105"/>
    </location>
    <ligand>
        <name>Zn(2+)</name>
        <dbReference type="ChEBI" id="CHEBI:29105"/>
        <label>2</label>
    </ligand>
</feature>
<keyword evidence="1 7" id="KW-0479">Metal-binding</keyword>
<dbReference type="AlphaFoldDB" id="A0A7C5UW04"/>
<dbReference type="PROSITE" id="PS51133">
    <property type="entry name" value="ZF_TFIIS_2"/>
    <property type="match status" value="1"/>
</dbReference>
<dbReference type="Pfam" id="PF02150">
    <property type="entry name" value="Zn_ribbon_RPB9"/>
    <property type="match status" value="1"/>
</dbReference>
<feature type="domain" description="TFIIS-type" evidence="10">
    <location>
        <begin position="70"/>
        <end position="110"/>
    </location>
</feature>
<evidence type="ECO:0000256" key="1">
    <source>
        <dbReference type="ARBA" id="ARBA00022723"/>
    </source>
</evidence>
<name>A0A7C5UW04_9CREN</name>
<feature type="binding site" evidence="7">
    <location>
        <position position="22"/>
    </location>
    <ligand>
        <name>Zn(2+)</name>
        <dbReference type="ChEBI" id="CHEBI:29105"/>
        <label>1</label>
    </ligand>
</feature>
<dbReference type="Pfam" id="PF01096">
    <property type="entry name" value="Zn_ribbon_TFIIS"/>
    <property type="match status" value="1"/>
</dbReference>
<reference evidence="11" key="1">
    <citation type="journal article" date="2020" name="mSystems">
        <title>Genome- and Community-Level Interaction Insights into Carbon Utilization and Element Cycling Functions of Hydrothermarchaeota in Hydrothermal Sediment.</title>
        <authorList>
            <person name="Zhou Z."/>
            <person name="Liu Y."/>
            <person name="Xu W."/>
            <person name="Pan J."/>
            <person name="Luo Z.H."/>
            <person name="Li M."/>
        </authorList>
    </citation>
    <scope>NUCLEOTIDE SEQUENCE [LARGE SCALE GENOMIC DNA]</scope>
    <source>
        <strain evidence="11">SpSt-1</strain>
    </source>
</reference>
<comment type="caution">
    <text evidence="11">The sequence shown here is derived from an EMBL/GenBank/DDBJ whole genome shotgun (WGS) entry which is preliminary data.</text>
</comment>
<dbReference type="InterPro" id="IPR006288">
    <property type="entry name" value="TFS"/>
</dbReference>
<feature type="binding site" evidence="7">
    <location>
        <position position="77"/>
    </location>
    <ligand>
        <name>Zn(2+)</name>
        <dbReference type="ChEBI" id="CHEBI:29105"/>
        <label>2</label>
    </ligand>
</feature>
<dbReference type="GO" id="GO:0006351">
    <property type="term" value="P:DNA-templated transcription"/>
    <property type="evidence" value="ECO:0007669"/>
    <property type="project" value="InterPro"/>
</dbReference>
<feature type="binding site" evidence="7">
    <location>
        <position position="4"/>
    </location>
    <ligand>
        <name>Zn(2+)</name>
        <dbReference type="ChEBI" id="CHEBI:29105"/>
        <label>1</label>
    </ligand>
</feature>
<evidence type="ECO:0000256" key="3">
    <source>
        <dbReference type="ARBA" id="ARBA00022833"/>
    </source>
</evidence>
<dbReference type="EMBL" id="DRUB01000055">
    <property type="protein sequence ID" value="HHR95807.1"/>
    <property type="molecule type" value="Genomic_DNA"/>
</dbReference>
<evidence type="ECO:0000256" key="4">
    <source>
        <dbReference type="ARBA" id="ARBA00023015"/>
    </source>
</evidence>
<dbReference type="InterPro" id="IPR001222">
    <property type="entry name" value="Znf_TFIIS"/>
</dbReference>
<keyword evidence="4" id="KW-0805">Transcription regulation</keyword>
<keyword evidence="5 6" id="KW-0804">Transcription</keyword>
<dbReference type="GO" id="GO:0003899">
    <property type="term" value="F:DNA-directed RNA polymerase activity"/>
    <property type="evidence" value="ECO:0007669"/>
    <property type="project" value="InterPro"/>
</dbReference>
<proteinExistence type="inferred from homology"/>
<dbReference type="NCBIfam" id="TIGR01384">
    <property type="entry name" value="TFS_arch"/>
    <property type="match status" value="1"/>
</dbReference>
<dbReference type="InterPro" id="IPR012164">
    <property type="entry name" value="Rpa12/Rpb9/Rpc10/TFS"/>
</dbReference>
<gene>
    <name evidence="11" type="ORF">ENL47_03060</name>
</gene>
<dbReference type="SUPFAM" id="SSF57783">
    <property type="entry name" value="Zinc beta-ribbon"/>
    <property type="match status" value="1"/>
</dbReference>
<dbReference type="GO" id="GO:0006355">
    <property type="term" value="P:regulation of DNA-templated transcription"/>
    <property type="evidence" value="ECO:0007669"/>
    <property type="project" value="InterPro"/>
</dbReference>
<feature type="binding site" evidence="7">
    <location>
        <position position="102"/>
    </location>
    <ligand>
        <name>Zn(2+)</name>
        <dbReference type="ChEBI" id="CHEBI:29105"/>
        <label>2</label>
    </ligand>
</feature>
<evidence type="ECO:0000259" key="10">
    <source>
        <dbReference type="PROSITE" id="PS51133"/>
    </source>
</evidence>
<dbReference type="PIRSF" id="PIRSF005586">
    <property type="entry name" value="RNApol_RpoM"/>
    <property type="match status" value="1"/>
</dbReference>
<feature type="binding site" evidence="7">
    <location>
        <position position="7"/>
    </location>
    <ligand>
        <name>Zn(2+)</name>
        <dbReference type="ChEBI" id="CHEBI:29105"/>
        <label>1</label>
    </ligand>
</feature>
<evidence type="ECO:0000256" key="9">
    <source>
        <dbReference type="RuleBase" id="RU003474"/>
    </source>
</evidence>